<reference evidence="2" key="1">
    <citation type="journal article" date="2019" name="Int. J. Syst. Evol. Microbiol.">
        <title>The Global Catalogue of Microorganisms (GCM) 10K type strain sequencing project: providing services to taxonomists for standard genome sequencing and annotation.</title>
        <authorList>
            <consortium name="The Broad Institute Genomics Platform"/>
            <consortium name="The Broad Institute Genome Sequencing Center for Infectious Disease"/>
            <person name="Wu L."/>
            <person name="Ma J."/>
        </authorList>
    </citation>
    <scope>NUCLEOTIDE SEQUENCE [LARGE SCALE GENOMIC DNA]</scope>
    <source>
        <strain evidence="2">JCM 18303</strain>
    </source>
</reference>
<evidence type="ECO:0000313" key="2">
    <source>
        <dbReference type="Proteomes" id="UP001428817"/>
    </source>
</evidence>
<keyword evidence="2" id="KW-1185">Reference proteome</keyword>
<organism evidence="1 2">
    <name type="scientific">Pseudonocardia eucalypti</name>
    <dbReference type="NCBI Taxonomy" id="648755"/>
    <lineage>
        <taxon>Bacteria</taxon>
        <taxon>Bacillati</taxon>
        <taxon>Actinomycetota</taxon>
        <taxon>Actinomycetes</taxon>
        <taxon>Pseudonocardiales</taxon>
        <taxon>Pseudonocardiaceae</taxon>
        <taxon>Pseudonocardia</taxon>
    </lineage>
</organism>
<gene>
    <name evidence="1" type="ORF">GCM10023321_07230</name>
</gene>
<comment type="caution">
    <text evidence="1">The sequence shown here is derived from an EMBL/GenBank/DDBJ whole genome shotgun (WGS) entry which is preliminary data.</text>
</comment>
<sequence>MNNFANDDRRSTGEVAAAAAALIRMLGTEDQTVRTAAEAALYPMILEHWEIVYAEMARARVRSDDPAAMQRMRNALRPREALRLVR</sequence>
<accession>A0ABP9PIA8</accession>
<evidence type="ECO:0000313" key="1">
    <source>
        <dbReference type="EMBL" id="GAA5146971.1"/>
    </source>
</evidence>
<dbReference type="RefSeq" id="WP_185058948.1">
    <property type="nucleotide sequence ID" value="NZ_BAABJP010000001.1"/>
</dbReference>
<proteinExistence type="predicted"/>
<dbReference type="Proteomes" id="UP001428817">
    <property type="component" value="Unassembled WGS sequence"/>
</dbReference>
<name>A0ABP9PIA8_9PSEU</name>
<dbReference type="EMBL" id="BAABJP010000001">
    <property type="protein sequence ID" value="GAA5146971.1"/>
    <property type="molecule type" value="Genomic_DNA"/>
</dbReference>
<protein>
    <submittedName>
        <fullName evidence="1">Uncharacterized protein</fullName>
    </submittedName>
</protein>